<accession>A0ABQ7L3W6</accession>
<dbReference type="EMBL" id="JADBGQ010000009">
    <property type="protein sequence ID" value="KAG5380335.1"/>
    <property type="molecule type" value="Genomic_DNA"/>
</dbReference>
<evidence type="ECO:0000313" key="3">
    <source>
        <dbReference type="Proteomes" id="UP000823674"/>
    </source>
</evidence>
<dbReference type="PANTHER" id="PTHR33130">
    <property type="entry name" value="PUTATIVE (DUF1639)-RELATED"/>
    <property type="match status" value="1"/>
</dbReference>
<organism evidence="2 3">
    <name type="scientific">Brassica rapa subsp. trilocularis</name>
    <dbReference type="NCBI Taxonomy" id="1813537"/>
    <lineage>
        <taxon>Eukaryota</taxon>
        <taxon>Viridiplantae</taxon>
        <taxon>Streptophyta</taxon>
        <taxon>Embryophyta</taxon>
        <taxon>Tracheophyta</taxon>
        <taxon>Spermatophyta</taxon>
        <taxon>Magnoliopsida</taxon>
        <taxon>eudicotyledons</taxon>
        <taxon>Gunneridae</taxon>
        <taxon>Pentapetalae</taxon>
        <taxon>rosids</taxon>
        <taxon>malvids</taxon>
        <taxon>Brassicales</taxon>
        <taxon>Brassicaceae</taxon>
        <taxon>Brassiceae</taxon>
        <taxon>Brassica</taxon>
    </lineage>
</organism>
<keyword evidence="3" id="KW-1185">Reference proteome</keyword>
<dbReference type="PANTHER" id="PTHR33130:SF53">
    <property type="entry name" value="(RAPE) HYPOTHETICAL PROTEIN"/>
    <property type="match status" value="1"/>
</dbReference>
<gene>
    <name evidence="2" type="primary">A07p039130.1_BraROA</name>
    <name evidence="2" type="ORF">IGI04_028177</name>
</gene>
<proteinExistence type="predicted"/>
<dbReference type="Proteomes" id="UP000823674">
    <property type="component" value="Chromosome A07"/>
</dbReference>
<comment type="caution">
    <text evidence="2">The sequence shown here is derived from an EMBL/GenBank/DDBJ whole genome shotgun (WGS) entry which is preliminary data.</text>
</comment>
<protein>
    <submittedName>
        <fullName evidence="2">Uncharacterized protein</fullName>
    </submittedName>
</protein>
<feature type="region of interest" description="Disordered" evidence="1">
    <location>
        <begin position="145"/>
        <end position="180"/>
    </location>
</feature>
<sequence>MLNPSYDLVRLGGGLRSTAVTVSNNRTVDMLYHSHIKRKLPSPFSLCSIASTTNIESKREDIHRERLERRRSMVLPGEGDRKHERPTKKALHNFRFPHLNWGTQQTMRCVKVEEPHGGSGGEEGIEEFREKMMSDIRTVRESIFRQHKEEEEDTKEKDEAEQPKKETETEREVSPPEETAEVKRWNLRKRRGDCEDSFIGLGFGFVEEEKVNTSIRCKFILSLTKKEVEDDMIKMGKAPLRRPKKRPKALQKKINLLHPGFYFSEEVTEDIYHVSDAAEKGKVTSFIIP</sequence>
<evidence type="ECO:0000313" key="2">
    <source>
        <dbReference type="EMBL" id="KAG5380335.1"/>
    </source>
</evidence>
<name>A0ABQ7L3W6_BRACM</name>
<evidence type="ECO:0000256" key="1">
    <source>
        <dbReference type="SAM" id="MobiDB-lite"/>
    </source>
</evidence>
<dbReference type="InterPro" id="IPR012438">
    <property type="entry name" value="DUF1639"/>
</dbReference>
<reference evidence="2 3" key="1">
    <citation type="submission" date="2021-03" db="EMBL/GenBank/DDBJ databases">
        <authorList>
            <person name="King G.J."/>
            <person name="Bancroft I."/>
            <person name="Baten A."/>
            <person name="Bloomfield J."/>
            <person name="Borpatragohain P."/>
            <person name="He Z."/>
            <person name="Irish N."/>
            <person name="Irwin J."/>
            <person name="Liu K."/>
            <person name="Mauleon R.P."/>
            <person name="Moore J."/>
            <person name="Morris R."/>
            <person name="Ostergaard L."/>
            <person name="Wang B."/>
            <person name="Wells R."/>
        </authorList>
    </citation>
    <scope>NUCLEOTIDE SEQUENCE [LARGE SCALE GENOMIC DNA]</scope>
    <source>
        <strain evidence="2">R-o-18</strain>
        <tissue evidence="2">Leaf</tissue>
    </source>
</reference>
<dbReference type="Pfam" id="PF07797">
    <property type="entry name" value="DUF1639"/>
    <property type="match status" value="1"/>
</dbReference>